<dbReference type="KEGG" id="aarg:Aargi30884_05090"/>
<sequence>MLSYNDMNKEQKHSLKKVLFVFIIGTVLVVFIPIIFHYLF</sequence>
<proteinExistence type="predicted"/>
<name>A0A6N4TEM1_9FIRM</name>
<protein>
    <submittedName>
        <fullName evidence="2">Uncharacterized protein</fullName>
    </submittedName>
</protein>
<evidence type="ECO:0000313" key="2">
    <source>
        <dbReference type="EMBL" id="BBK21606.1"/>
    </source>
</evidence>
<reference evidence="3" key="1">
    <citation type="submission" date="2019-05" db="EMBL/GenBank/DDBJ databases">
        <title>Complete genome sequencing of Absiella argi strain JCM 30884.</title>
        <authorList>
            <person name="Sakamoto M."/>
            <person name="Murakami T."/>
            <person name="Mori H."/>
        </authorList>
    </citation>
    <scope>NUCLEOTIDE SEQUENCE [LARGE SCALE GENOMIC DNA]</scope>
    <source>
        <strain evidence="3">JCM 30884</strain>
    </source>
</reference>
<feature type="transmembrane region" description="Helical" evidence="1">
    <location>
        <begin position="18"/>
        <end position="39"/>
    </location>
</feature>
<gene>
    <name evidence="2" type="ORF">Aargi30884_05090</name>
</gene>
<keyword evidence="1" id="KW-0812">Transmembrane</keyword>
<dbReference type="Proteomes" id="UP000464754">
    <property type="component" value="Chromosome"/>
</dbReference>
<keyword evidence="1" id="KW-1133">Transmembrane helix</keyword>
<dbReference type="EMBL" id="AP019695">
    <property type="protein sequence ID" value="BBK21606.1"/>
    <property type="molecule type" value="Genomic_DNA"/>
</dbReference>
<keyword evidence="1" id="KW-0472">Membrane</keyword>
<keyword evidence="3" id="KW-1185">Reference proteome</keyword>
<evidence type="ECO:0000256" key="1">
    <source>
        <dbReference type="SAM" id="Phobius"/>
    </source>
</evidence>
<accession>A0A6N4TEM1</accession>
<evidence type="ECO:0000313" key="3">
    <source>
        <dbReference type="Proteomes" id="UP000464754"/>
    </source>
</evidence>
<dbReference type="AlphaFoldDB" id="A0A6N4TEM1"/>
<organism evidence="2 3">
    <name type="scientific">Amedibacterium intestinale</name>
    <dbReference type="NCBI Taxonomy" id="2583452"/>
    <lineage>
        <taxon>Bacteria</taxon>
        <taxon>Bacillati</taxon>
        <taxon>Bacillota</taxon>
        <taxon>Erysipelotrichia</taxon>
        <taxon>Erysipelotrichales</taxon>
        <taxon>Erysipelotrichaceae</taxon>
        <taxon>Amedibacterium</taxon>
    </lineage>
</organism>